<dbReference type="Gene3D" id="1.10.760.10">
    <property type="entry name" value="Cytochrome c-like domain"/>
    <property type="match status" value="1"/>
</dbReference>
<evidence type="ECO:0000313" key="7">
    <source>
        <dbReference type="Proteomes" id="UP000054742"/>
    </source>
</evidence>
<evidence type="ECO:0000256" key="1">
    <source>
        <dbReference type="ARBA" id="ARBA00022617"/>
    </source>
</evidence>
<evidence type="ECO:0000256" key="3">
    <source>
        <dbReference type="ARBA" id="ARBA00023004"/>
    </source>
</evidence>
<keyword evidence="3 4" id="KW-0408">Iron</keyword>
<dbReference type="Pfam" id="PF00034">
    <property type="entry name" value="Cytochrom_C"/>
    <property type="match status" value="1"/>
</dbReference>
<dbReference type="InterPro" id="IPR036909">
    <property type="entry name" value="Cyt_c-like_dom_sf"/>
</dbReference>
<dbReference type="PROSITE" id="PS51007">
    <property type="entry name" value="CYTC"/>
    <property type="match status" value="1"/>
</dbReference>
<comment type="caution">
    <text evidence="6">The sequence shown here is derived from an EMBL/GenBank/DDBJ whole genome shotgun (WGS) entry which is preliminary data.</text>
</comment>
<dbReference type="EMBL" id="LNXV01000036">
    <property type="protein sequence ID" value="KTC77010.1"/>
    <property type="molecule type" value="Genomic_DNA"/>
</dbReference>
<dbReference type="STRING" id="29422.Lbru_3117"/>
<dbReference type="Proteomes" id="UP000054742">
    <property type="component" value="Unassembled WGS sequence"/>
</dbReference>
<dbReference type="GO" id="GO:0046872">
    <property type="term" value="F:metal ion binding"/>
    <property type="evidence" value="ECO:0007669"/>
    <property type="project" value="UniProtKB-KW"/>
</dbReference>
<evidence type="ECO:0000256" key="2">
    <source>
        <dbReference type="ARBA" id="ARBA00022723"/>
    </source>
</evidence>
<keyword evidence="1 4" id="KW-0349">Heme</keyword>
<protein>
    <submittedName>
        <fullName evidence="6">Putative signal peptide protein</fullName>
    </submittedName>
</protein>
<proteinExistence type="predicted"/>
<feature type="domain" description="Cytochrome c" evidence="5">
    <location>
        <begin position="178"/>
        <end position="266"/>
    </location>
</feature>
<dbReference type="PATRIC" id="fig|29422.6.peg.3295"/>
<dbReference type="InterPro" id="IPR009056">
    <property type="entry name" value="Cyt_c-like_dom"/>
</dbReference>
<evidence type="ECO:0000256" key="4">
    <source>
        <dbReference type="PROSITE-ProRule" id="PRU00433"/>
    </source>
</evidence>
<keyword evidence="7" id="KW-1185">Reference proteome</keyword>
<dbReference type="SUPFAM" id="SSF46626">
    <property type="entry name" value="Cytochrome c"/>
    <property type="match status" value="1"/>
</dbReference>
<dbReference type="GO" id="GO:0009055">
    <property type="term" value="F:electron transfer activity"/>
    <property type="evidence" value="ECO:0007669"/>
    <property type="project" value="InterPro"/>
</dbReference>
<organism evidence="6 7">
    <name type="scientific">Legionella brunensis</name>
    <dbReference type="NCBI Taxonomy" id="29422"/>
    <lineage>
        <taxon>Bacteria</taxon>
        <taxon>Pseudomonadati</taxon>
        <taxon>Pseudomonadota</taxon>
        <taxon>Gammaproteobacteria</taxon>
        <taxon>Legionellales</taxon>
        <taxon>Legionellaceae</taxon>
        <taxon>Legionella</taxon>
    </lineage>
</organism>
<accession>A0A0W0S0S9</accession>
<keyword evidence="2 4" id="KW-0479">Metal-binding</keyword>
<gene>
    <name evidence="6" type="ORF">Lbru_3117</name>
</gene>
<name>A0A0W0S0S9_9GAMM</name>
<dbReference type="AlphaFoldDB" id="A0A0W0S0S9"/>
<dbReference type="RefSeq" id="WP_083500943.1">
    <property type="nucleotide sequence ID" value="NZ_CAAAHU010000008.1"/>
</dbReference>
<sequence>MRTTFLWISLLISMLFPSTFYAGQLLTLEVGHLKRSYTQDDLLHHPQLILLKNIVLPAYPNKTFHVKAIRICDLLENDKSFKRKTLLKVEAFDRYIAYIDLPRIYPCGLKHKSTAYLAIEEPDKPWPIINKLQHSAGPFYLIWQGKKVAQTDWVFGVKSIKTESVNPFNQLLPPKSTALQAQGLKVFSTYCGVCHSINLIGNLNIGPDLNFPQNPTEYFRERSLRQFIRDPQSVRYMKNDKMPAFTEEILSKQELDSLIAFLKLMSQHKMKKLHPQP</sequence>
<dbReference type="OrthoDB" id="5728201at2"/>
<evidence type="ECO:0000313" key="6">
    <source>
        <dbReference type="EMBL" id="KTC77010.1"/>
    </source>
</evidence>
<dbReference type="GO" id="GO:0020037">
    <property type="term" value="F:heme binding"/>
    <property type="evidence" value="ECO:0007669"/>
    <property type="project" value="InterPro"/>
</dbReference>
<reference evidence="6 7" key="1">
    <citation type="submission" date="2015-11" db="EMBL/GenBank/DDBJ databases">
        <title>Genomic analysis of 38 Legionella species identifies large and diverse effector repertoires.</title>
        <authorList>
            <person name="Burstein D."/>
            <person name="Amaro F."/>
            <person name="Zusman T."/>
            <person name="Lifshitz Z."/>
            <person name="Cohen O."/>
            <person name="Gilbert J.A."/>
            <person name="Pupko T."/>
            <person name="Shuman H.A."/>
            <person name="Segal G."/>
        </authorList>
    </citation>
    <scope>NUCLEOTIDE SEQUENCE [LARGE SCALE GENOMIC DNA]</scope>
    <source>
        <strain evidence="6 7">ATCC 43878</strain>
    </source>
</reference>
<evidence type="ECO:0000259" key="5">
    <source>
        <dbReference type="PROSITE" id="PS51007"/>
    </source>
</evidence>